<organism evidence="1 2">
    <name type="scientific">Methylorubrum aminovorans</name>
    <dbReference type="NCBI Taxonomy" id="269069"/>
    <lineage>
        <taxon>Bacteria</taxon>
        <taxon>Pseudomonadati</taxon>
        <taxon>Pseudomonadota</taxon>
        <taxon>Alphaproteobacteria</taxon>
        <taxon>Hyphomicrobiales</taxon>
        <taxon>Methylobacteriaceae</taxon>
        <taxon>Methylorubrum</taxon>
    </lineage>
</organism>
<dbReference type="EMBL" id="BPRC01000001">
    <property type="protein sequence ID" value="GJE63241.1"/>
    <property type="molecule type" value="Genomic_DNA"/>
</dbReference>
<gene>
    <name evidence="1" type="ORF">LNAOJCKE_0435</name>
</gene>
<evidence type="ECO:0000313" key="2">
    <source>
        <dbReference type="Proteomes" id="UP001055039"/>
    </source>
</evidence>
<reference evidence="1" key="2">
    <citation type="submission" date="2021-08" db="EMBL/GenBank/DDBJ databases">
        <authorList>
            <person name="Tani A."/>
            <person name="Ola A."/>
            <person name="Ogura Y."/>
            <person name="Katsura K."/>
            <person name="Hayashi T."/>
        </authorList>
    </citation>
    <scope>NUCLEOTIDE SEQUENCE</scope>
    <source>
        <strain evidence="1">NBRC 15686</strain>
    </source>
</reference>
<proteinExistence type="predicted"/>
<accession>A0ABQ4U7L7</accession>
<sequence length="91" mass="10790">MSFVVEIVAYPDEAEHPGSTPYSYTLMKIERDTQPEDRSDNWQQIPKEDTAEFRAWWRERHYTLPWHDRAGRFVVSDEIAVELDEAWGNCS</sequence>
<dbReference type="Proteomes" id="UP001055039">
    <property type="component" value="Unassembled WGS sequence"/>
</dbReference>
<keyword evidence="2" id="KW-1185">Reference proteome</keyword>
<dbReference type="RefSeq" id="WP_238222042.1">
    <property type="nucleotide sequence ID" value="NZ_BAAADH010000020.1"/>
</dbReference>
<protein>
    <submittedName>
        <fullName evidence="1">Uncharacterized protein</fullName>
    </submittedName>
</protein>
<name>A0ABQ4U7L7_9HYPH</name>
<comment type="caution">
    <text evidence="1">The sequence shown here is derived from an EMBL/GenBank/DDBJ whole genome shotgun (WGS) entry which is preliminary data.</text>
</comment>
<reference evidence="1" key="1">
    <citation type="journal article" date="2021" name="Front. Microbiol.">
        <title>Comprehensive Comparative Genomics and Phenotyping of Methylobacterium Species.</title>
        <authorList>
            <person name="Alessa O."/>
            <person name="Ogura Y."/>
            <person name="Fujitani Y."/>
            <person name="Takami H."/>
            <person name="Hayashi T."/>
            <person name="Sahin N."/>
            <person name="Tani A."/>
        </authorList>
    </citation>
    <scope>NUCLEOTIDE SEQUENCE</scope>
    <source>
        <strain evidence="1">NBRC 15686</strain>
    </source>
</reference>
<evidence type="ECO:0000313" key="1">
    <source>
        <dbReference type="EMBL" id="GJE63241.1"/>
    </source>
</evidence>